<dbReference type="InterPro" id="IPR056227">
    <property type="entry name" value="TMD0_ABC"/>
</dbReference>
<name>A0A545WC07_9HYPO</name>
<evidence type="ECO:0000256" key="4">
    <source>
        <dbReference type="ARBA" id="ARBA00022692"/>
    </source>
</evidence>
<dbReference type="InterPro" id="IPR050173">
    <property type="entry name" value="ABC_transporter_C-like"/>
</dbReference>
<accession>A0A545WC07</accession>
<dbReference type="EMBL" id="SPUK01000001">
    <property type="protein sequence ID" value="TQW00300.1"/>
    <property type="molecule type" value="Genomic_DNA"/>
</dbReference>
<dbReference type="GO" id="GO:0140359">
    <property type="term" value="F:ABC-type transporter activity"/>
    <property type="evidence" value="ECO:0007669"/>
    <property type="project" value="InterPro"/>
</dbReference>
<evidence type="ECO:0000256" key="3">
    <source>
        <dbReference type="ARBA" id="ARBA00022475"/>
    </source>
</evidence>
<dbReference type="InterPro" id="IPR011527">
    <property type="entry name" value="ABC1_TM_dom"/>
</dbReference>
<feature type="transmembrane region" description="Helical" evidence="9">
    <location>
        <begin position="503"/>
        <end position="525"/>
    </location>
</feature>
<evidence type="ECO:0000256" key="8">
    <source>
        <dbReference type="ARBA" id="ARBA00023136"/>
    </source>
</evidence>
<evidence type="ECO:0000256" key="6">
    <source>
        <dbReference type="ARBA" id="ARBA00022840"/>
    </source>
</evidence>
<dbReference type="GO" id="GO:0005524">
    <property type="term" value="F:ATP binding"/>
    <property type="evidence" value="ECO:0007669"/>
    <property type="project" value="UniProtKB-KW"/>
</dbReference>
<dbReference type="SMART" id="SM00382">
    <property type="entry name" value="AAA"/>
    <property type="match status" value="2"/>
</dbReference>
<evidence type="ECO:0000256" key="7">
    <source>
        <dbReference type="ARBA" id="ARBA00022989"/>
    </source>
</evidence>
<evidence type="ECO:0000256" key="1">
    <source>
        <dbReference type="ARBA" id="ARBA00004651"/>
    </source>
</evidence>
<organism evidence="12 13">
    <name type="scientific">Cordyceps javanica</name>
    <dbReference type="NCBI Taxonomy" id="43265"/>
    <lineage>
        <taxon>Eukaryota</taxon>
        <taxon>Fungi</taxon>
        <taxon>Dikarya</taxon>
        <taxon>Ascomycota</taxon>
        <taxon>Pezizomycotina</taxon>
        <taxon>Sordariomycetes</taxon>
        <taxon>Hypocreomycetidae</taxon>
        <taxon>Hypocreales</taxon>
        <taxon>Cordycipitaceae</taxon>
        <taxon>Cordyceps</taxon>
    </lineage>
</organism>
<comment type="subcellular location">
    <subcellularLocation>
        <location evidence="1">Cell membrane</location>
        <topology evidence="1">Multi-pass membrane protein</topology>
    </subcellularLocation>
</comment>
<feature type="domain" description="ABC transporter" evidence="10">
    <location>
        <begin position="1109"/>
        <end position="1343"/>
    </location>
</feature>
<sequence length="1343" mass="147668">MAAARRAVHVGPDDQLWGPQLPGHADFTLVFEQSMLSILPACMLLGAAPIHIGHLLRGRPCVRPGLLLWTKLAFVLALVGCHAAAIYTWTRPEYSTHISVTASLFCLLSGICVGALIYVEHIYTITPSALVSLYLTVALVFDIARARSYFLRNGLDVVGRLAVTTAVLESSLVLLLEISKRALVRDGISATFGREAFSGFWNRRLFLWINSTLLLGFRSILSVDDLPDLGPEFDSQHLHTKFTQHWGQADKHAKYALAKACFYTLPWQFICVMIPRLCYTGFTFAQPFLIRRAIEIVKEDDVSAEETSGLIAATAVIYFGLAISKAYYQHLNYRFATYMRGILVTEMCHKVLTLNEGQLRESAILTLMTADIAGVERVCSDFHNAIASVVELGLGLFVLSRVVGGASFLVLIPAGLATIMLSVVTKRMGKARANWNQRSQERVAATSLALQQMKSIKATGLSGFISEHLQSLREAEIKVSLSERHLLISIYATREFSNGFTPVIVIAGAIFWTTSLSGLGIANIFTALSMVSIMMEPLGTALVALPFLAAGLASLDRIQKFLAKQDCFDLQFTTPSECFEKGPLPEFEFGLENASFHNHGYEKPLFKNVNMKPGRGQIGMVVGKVGSGKSTLLKALVGEVQLTSGSIYGSQEPIGYCDQTPWIEDGNILDNVLGRNEYNEDRIKIVIQACALDDDIAQLDAGIFTAVGAGGCRLSGGQKSRLALARALYLGPRIMILDDILGSLDESTSETVLHRLVGADGLLRTMGITVFLTTSTRDHLDYADVVYLLGEDGSVKVVDKPSRAAFDDGVFRNALRDKDEVLDSKEEAFIGQAPRVEALNKLSSELDRSARQKGDVVLYGYYAKTFGLAIFIPWLLLAIVSAASSRLPSIYMRIWLEVAPTTDAYFAGFAKSTTLVVDVGIVASGATYAFVIVPFCIALVYILQKFYLRTSRQVRLLDIEAKAPLFDRLGDAKNAMPHIRAFRWQKPFVKQCLELIDFSQKPYYLMFCIQRWLTIVLDLSVGAIAIVLITFAVKFRSTTSQAAIGLALVNLTTFSQSLSKMITWWISLETAFGAVARVKSFVVTTPSEESVPDDLDDKDLQSWPEHGAIELDHVSSTYVTPTNAKQVGIDDFTISIPDGEAVSIVGRTGSGKSSLILTLLHCVDYTGTITIGGRNIRTVPVERLREKITTIPQEGVELPGTVRTNVDPYSKKGSHTPESDAKIINLLRRLCIWEGIQNRGGLDAEFSKLNLSKGQKQLVFLARAMLRRDTTHSKVVFMDEATSSVDEETDIQVRDVINGSFAGSTVISITHRAYVAQDSDRVIEITRGQIGTELRRRPGYEYS</sequence>
<dbReference type="GO" id="GO:0005886">
    <property type="term" value="C:plasma membrane"/>
    <property type="evidence" value="ECO:0007669"/>
    <property type="project" value="UniProtKB-SubCell"/>
</dbReference>
<keyword evidence="13" id="KW-1185">Reference proteome</keyword>
<dbReference type="Pfam" id="PF24357">
    <property type="entry name" value="TMD0_ABC"/>
    <property type="match status" value="1"/>
</dbReference>
<dbReference type="PROSITE" id="PS50929">
    <property type="entry name" value="ABC_TM1F"/>
    <property type="match status" value="2"/>
</dbReference>
<dbReference type="SUPFAM" id="SSF52540">
    <property type="entry name" value="P-loop containing nucleoside triphosphate hydrolases"/>
    <property type="match status" value="2"/>
</dbReference>
<keyword evidence="3" id="KW-1003">Cell membrane</keyword>
<dbReference type="InterPro" id="IPR027417">
    <property type="entry name" value="P-loop_NTPase"/>
</dbReference>
<gene>
    <name evidence="12" type="ORF">IF1G_00231</name>
</gene>
<dbReference type="InterPro" id="IPR003593">
    <property type="entry name" value="AAA+_ATPase"/>
</dbReference>
<dbReference type="Gene3D" id="1.20.1560.10">
    <property type="entry name" value="ABC transporter type 1, transmembrane domain"/>
    <property type="match status" value="2"/>
</dbReference>
<evidence type="ECO:0000259" key="10">
    <source>
        <dbReference type="PROSITE" id="PS50893"/>
    </source>
</evidence>
<dbReference type="GO" id="GO:0016887">
    <property type="term" value="F:ATP hydrolysis activity"/>
    <property type="evidence" value="ECO:0007669"/>
    <property type="project" value="InterPro"/>
</dbReference>
<dbReference type="Gene3D" id="3.40.50.300">
    <property type="entry name" value="P-loop containing nucleotide triphosphate hydrolases"/>
    <property type="match status" value="2"/>
</dbReference>
<feature type="transmembrane region" description="Helical" evidence="9">
    <location>
        <begin position="1012"/>
        <end position="1033"/>
    </location>
</feature>
<feature type="domain" description="ABC transmembrane type-1" evidence="11">
    <location>
        <begin position="277"/>
        <end position="550"/>
    </location>
</feature>
<dbReference type="PROSITE" id="PS00211">
    <property type="entry name" value="ABC_TRANSPORTER_1"/>
    <property type="match status" value="2"/>
</dbReference>
<evidence type="ECO:0000256" key="2">
    <source>
        <dbReference type="ARBA" id="ARBA00022448"/>
    </source>
</evidence>
<dbReference type="InterPro" id="IPR017871">
    <property type="entry name" value="ABC_transporter-like_CS"/>
</dbReference>
<dbReference type="InterPro" id="IPR044726">
    <property type="entry name" value="ABCC_6TM_D2"/>
</dbReference>
<dbReference type="Pfam" id="PF00664">
    <property type="entry name" value="ABC_membrane"/>
    <property type="match status" value="2"/>
</dbReference>
<evidence type="ECO:0000313" key="12">
    <source>
        <dbReference type="EMBL" id="TQW00300.1"/>
    </source>
</evidence>
<keyword evidence="2" id="KW-0813">Transport</keyword>
<dbReference type="InterPro" id="IPR036640">
    <property type="entry name" value="ABC1_TM_sf"/>
</dbReference>
<proteinExistence type="predicted"/>
<dbReference type="PANTHER" id="PTHR24223">
    <property type="entry name" value="ATP-BINDING CASSETTE SUB-FAMILY C"/>
    <property type="match status" value="1"/>
</dbReference>
<feature type="transmembrane region" description="Helical" evidence="9">
    <location>
        <begin position="68"/>
        <end position="90"/>
    </location>
</feature>
<dbReference type="STRING" id="43265.A0A545WC07"/>
<feature type="transmembrane region" description="Helical" evidence="9">
    <location>
        <begin position="402"/>
        <end position="424"/>
    </location>
</feature>
<dbReference type="PROSITE" id="PS50893">
    <property type="entry name" value="ABC_TRANSPORTER_2"/>
    <property type="match status" value="2"/>
</dbReference>
<feature type="transmembrane region" description="Helical" evidence="9">
    <location>
        <begin position="96"/>
        <end position="119"/>
    </location>
</feature>
<dbReference type="OrthoDB" id="6500128at2759"/>
<feature type="domain" description="ABC transmembrane type-1" evidence="11">
    <location>
        <begin position="928"/>
        <end position="1070"/>
    </location>
</feature>
<dbReference type="PANTHER" id="PTHR24223:SF399">
    <property type="entry name" value="ABC TRANSPORTER ATNG"/>
    <property type="match status" value="1"/>
</dbReference>
<evidence type="ECO:0000256" key="5">
    <source>
        <dbReference type="ARBA" id="ARBA00022741"/>
    </source>
</evidence>
<comment type="caution">
    <text evidence="12">The sequence shown here is derived from an EMBL/GenBank/DDBJ whole genome shotgun (WGS) entry which is preliminary data.</text>
</comment>
<feature type="transmembrane region" description="Helical" evidence="9">
    <location>
        <begin position="861"/>
        <end position="883"/>
    </location>
</feature>
<feature type="domain" description="ABC transporter" evidence="10">
    <location>
        <begin position="589"/>
        <end position="817"/>
    </location>
</feature>
<dbReference type="SUPFAM" id="SSF90123">
    <property type="entry name" value="ABC transporter transmembrane region"/>
    <property type="match status" value="2"/>
</dbReference>
<feature type="transmembrane region" description="Helical" evidence="9">
    <location>
        <begin position="131"/>
        <end position="151"/>
    </location>
</feature>
<evidence type="ECO:0000256" key="9">
    <source>
        <dbReference type="SAM" id="Phobius"/>
    </source>
</evidence>
<dbReference type="CDD" id="cd18580">
    <property type="entry name" value="ABC_6TM_ABCC_D2"/>
    <property type="match status" value="1"/>
</dbReference>
<keyword evidence="7 9" id="KW-1133">Transmembrane helix</keyword>
<protein>
    <submittedName>
        <fullName evidence="12">ABC bile acid transporter</fullName>
    </submittedName>
</protein>
<evidence type="ECO:0000313" key="13">
    <source>
        <dbReference type="Proteomes" id="UP000315783"/>
    </source>
</evidence>
<feature type="transmembrane region" description="Helical" evidence="9">
    <location>
        <begin position="537"/>
        <end position="555"/>
    </location>
</feature>
<keyword evidence="8 9" id="KW-0472">Membrane</keyword>
<reference evidence="12 13" key="1">
    <citation type="journal article" date="2019" name="Appl. Microbiol. Biotechnol.">
        <title>Genome sequence of Isaria javanica and comparative genome analysis insights into family S53 peptidase evolution in fungal entomopathogens.</title>
        <authorList>
            <person name="Lin R."/>
            <person name="Zhang X."/>
            <person name="Xin B."/>
            <person name="Zou M."/>
            <person name="Gao Y."/>
            <person name="Qin F."/>
            <person name="Hu Q."/>
            <person name="Xie B."/>
            <person name="Cheng X."/>
        </authorList>
    </citation>
    <scope>NUCLEOTIDE SEQUENCE [LARGE SCALE GENOMIC DNA]</scope>
    <source>
        <strain evidence="12 13">IJ1G</strain>
    </source>
</reference>
<dbReference type="Pfam" id="PF00005">
    <property type="entry name" value="ABC_tran"/>
    <property type="match status" value="2"/>
</dbReference>
<keyword evidence="5" id="KW-0547">Nucleotide-binding</keyword>
<evidence type="ECO:0000259" key="11">
    <source>
        <dbReference type="PROSITE" id="PS50929"/>
    </source>
</evidence>
<keyword evidence="4 9" id="KW-0812">Transmembrane</keyword>
<feature type="transmembrane region" description="Helical" evidence="9">
    <location>
        <begin position="921"/>
        <end position="943"/>
    </location>
</feature>
<dbReference type="Proteomes" id="UP000315783">
    <property type="component" value="Unassembled WGS sequence"/>
</dbReference>
<feature type="transmembrane region" description="Helical" evidence="9">
    <location>
        <begin position="35"/>
        <end position="56"/>
    </location>
</feature>
<dbReference type="InterPro" id="IPR003439">
    <property type="entry name" value="ABC_transporter-like_ATP-bd"/>
</dbReference>
<keyword evidence="6" id="KW-0067">ATP-binding</keyword>